<dbReference type="RefSeq" id="WP_090166781.1">
    <property type="nucleotide sequence ID" value="NZ_FOFB01000006.1"/>
</dbReference>
<dbReference type="InterPro" id="IPR026350">
    <property type="entry name" value="GxxExxY"/>
</dbReference>
<dbReference type="InParanoid" id="A0A1H9DT83"/>
<gene>
    <name evidence="1" type="ORF">SAMN05444359_106125</name>
</gene>
<organism evidence="1 2">
    <name type="scientific">Neolewinella agarilytica</name>
    <dbReference type="NCBI Taxonomy" id="478744"/>
    <lineage>
        <taxon>Bacteria</taxon>
        <taxon>Pseudomonadati</taxon>
        <taxon>Bacteroidota</taxon>
        <taxon>Saprospiria</taxon>
        <taxon>Saprospirales</taxon>
        <taxon>Lewinellaceae</taxon>
        <taxon>Neolewinella</taxon>
    </lineage>
</organism>
<dbReference type="NCBIfam" id="TIGR04256">
    <property type="entry name" value="GxxExxY"/>
    <property type="match status" value="1"/>
</dbReference>
<dbReference type="EMBL" id="FOFB01000006">
    <property type="protein sequence ID" value="SEQ16672.1"/>
    <property type="molecule type" value="Genomic_DNA"/>
</dbReference>
<dbReference type="Proteomes" id="UP000199021">
    <property type="component" value="Unassembled WGS sequence"/>
</dbReference>
<name>A0A1H9DT83_9BACT</name>
<evidence type="ECO:0000313" key="1">
    <source>
        <dbReference type="EMBL" id="SEQ16672.1"/>
    </source>
</evidence>
<dbReference type="Gene3D" id="3.90.320.10">
    <property type="match status" value="1"/>
</dbReference>
<evidence type="ECO:0000313" key="2">
    <source>
        <dbReference type="Proteomes" id="UP000199021"/>
    </source>
</evidence>
<dbReference type="STRING" id="478744.SAMN05444359_106125"/>
<reference evidence="2" key="1">
    <citation type="submission" date="2016-10" db="EMBL/GenBank/DDBJ databases">
        <authorList>
            <person name="Varghese N."/>
            <person name="Submissions S."/>
        </authorList>
    </citation>
    <scope>NUCLEOTIDE SEQUENCE [LARGE SCALE GENOMIC DNA]</scope>
    <source>
        <strain evidence="2">DSM 24740</strain>
    </source>
</reference>
<dbReference type="Pfam" id="PF13366">
    <property type="entry name" value="PDDEXK_3"/>
    <property type="match status" value="1"/>
</dbReference>
<protein>
    <submittedName>
        <fullName evidence="1">GxxExxY protein</fullName>
    </submittedName>
</protein>
<accession>A0A1H9DT83</accession>
<sequence length="124" mass="14219">MKSYNTISYDIRGAAFRVHSKLGPGLLESAYEACLVYELRKIGYKVESQKSLPLSYGEVYLDAGYRIDLLIDDLVIIELKSVKELQDIHTAQLLTYMRLSKVSLGLLMNFNVRNMQHGIKRYVL</sequence>
<dbReference type="InterPro" id="IPR011604">
    <property type="entry name" value="PDDEXK-like_dom_sf"/>
</dbReference>
<keyword evidence="2" id="KW-1185">Reference proteome</keyword>
<dbReference type="AlphaFoldDB" id="A0A1H9DT83"/>
<dbReference type="OrthoDB" id="1119698at2"/>
<proteinExistence type="predicted"/>